<gene>
    <name evidence="1" type="ORF">PsorP6_007835</name>
</gene>
<dbReference type="EMBL" id="CM047582">
    <property type="protein sequence ID" value="KAI9915425.1"/>
    <property type="molecule type" value="Genomic_DNA"/>
</dbReference>
<evidence type="ECO:0000313" key="1">
    <source>
        <dbReference type="EMBL" id="KAI9915425.1"/>
    </source>
</evidence>
<reference evidence="1 2" key="1">
    <citation type="journal article" date="2022" name="bioRxiv">
        <title>The genome of the oomycete Peronosclerospora sorghi, a cosmopolitan pathogen of maize and sorghum, is inflated with dispersed pseudogenes.</title>
        <authorList>
            <person name="Fletcher K."/>
            <person name="Martin F."/>
            <person name="Isakeit T."/>
            <person name="Cavanaugh K."/>
            <person name="Magill C."/>
            <person name="Michelmore R."/>
        </authorList>
    </citation>
    <scope>NUCLEOTIDE SEQUENCE [LARGE SCALE GENOMIC DNA]</scope>
    <source>
        <strain evidence="1">P6</strain>
    </source>
</reference>
<organism evidence="1 2">
    <name type="scientific">Peronosclerospora sorghi</name>
    <dbReference type="NCBI Taxonomy" id="230839"/>
    <lineage>
        <taxon>Eukaryota</taxon>
        <taxon>Sar</taxon>
        <taxon>Stramenopiles</taxon>
        <taxon>Oomycota</taxon>
        <taxon>Peronosporomycetes</taxon>
        <taxon>Peronosporales</taxon>
        <taxon>Peronosporaceae</taxon>
        <taxon>Peronosclerospora</taxon>
    </lineage>
</organism>
<proteinExistence type="predicted"/>
<sequence length="99" mass="11213">MTETRVSFYRARSLNKVTVGIELVTRSPNKRDNHDFFEPGRSSGEGQEEGGSDEEMVVELLSNSGSRESRRTQRNVSLTKMANPRQRQSMGKSLRPDPK</sequence>
<keyword evidence="2" id="KW-1185">Reference proteome</keyword>
<dbReference type="Proteomes" id="UP001163321">
    <property type="component" value="Chromosome 3"/>
</dbReference>
<protein>
    <submittedName>
        <fullName evidence="1">Uncharacterized protein</fullName>
    </submittedName>
</protein>
<evidence type="ECO:0000313" key="2">
    <source>
        <dbReference type="Proteomes" id="UP001163321"/>
    </source>
</evidence>
<name>A0ACC0WBD0_9STRA</name>
<comment type="caution">
    <text evidence="1">The sequence shown here is derived from an EMBL/GenBank/DDBJ whole genome shotgun (WGS) entry which is preliminary data.</text>
</comment>
<accession>A0ACC0WBD0</accession>